<proteinExistence type="predicted"/>
<organism evidence="3 4">
    <name type="scientific">Malaciobacter molluscorum LMG 25693</name>
    <dbReference type="NCBI Taxonomy" id="870501"/>
    <lineage>
        <taxon>Bacteria</taxon>
        <taxon>Pseudomonadati</taxon>
        <taxon>Campylobacterota</taxon>
        <taxon>Epsilonproteobacteria</taxon>
        <taxon>Campylobacterales</taxon>
        <taxon>Arcobacteraceae</taxon>
        <taxon>Malaciobacter</taxon>
    </lineage>
</organism>
<evidence type="ECO:0000313" key="3">
    <source>
        <dbReference type="EMBL" id="PHO18090.1"/>
    </source>
</evidence>
<reference evidence="2 5" key="2">
    <citation type="submission" date="2018-08" db="EMBL/GenBank/DDBJ databases">
        <title>Complete genome of the Arcobacter molluscorum type strain LMG 25693.</title>
        <authorList>
            <person name="Miller W.G."/>
            <person name="Yee E."/>
            <person name="Bono J.L."/>
        </authorList>
    </citation>
    <scope>NUCLEOTIDE SEQUENCE [LARGE SCALE GENOMIC DNA]</scope>
    <source>
        <strain evidence="2 5">CECT 7696</strain>
    </source>
</reference>
<dbReference type="EMBL" id="NXFY01000009">
    <property type="protein sequence ID" value="PHO18090.1"/>
    <property type="molecule type" value="Genomic_DNA"/>
</dbReference>
<gene>
    <name evidence="2" type="ORF">AMOL_2079</name>
    <name evidence="3" type="ORF">CPU12_07430</name>
</gene>
<protein>
    <submittedName>
        <fullName evidence="3">Uncharacterized protein</fullName>
    </submittedName>
</protein>
<evidence type="ECO:0000313" key="2">
    <source>
        <dbReference type="EMBL" id="AXX93033.1"/>
    </source>
</evidence>
<keyword evidence="1" id="KW-0472">Membrane</keyword>
<keyword evidence="1" id="KW-1133">Transmembrane helix</keyword>
<dbReference type="KEGG" id="amol:AMOL_2079"/>
<dbReference type="EMBL" id="CP032098">
    <property type="protein sequence ID" value="AXX93033.1"/>
    <property type="molecule type" value="Genomic_DNA"/>
</dbReference>
<evidence type="ECO:0000256" key="1">
    <source>
        <dbReference type="SAM" id="Phobius"/>
    </source>
</evidence>
<dbReference type="RefSeq" id="WP_099342472.1">
    <property type="nucleotide sequence ID" value="NZ_CP032098.1"/>
</dbReference>
<evidence type="ECO:0000313" key="4">
    <source>
        <dbReference type="Proteomes" id="UP000221222"/>
    </source>
</evidence>
<dbReference type="Proteomes" id="UP000262712">
    <property type="component" value="Chromosome"/>
</dbReference>
<evidence type="ECO:0000313" key="5">
    <source>
        <dbReference type="Proteomes" id="UP000262712"/>
    </source>
</evidence>
<keyword evidence="4" id="KW-1185">Reference proteome</keyword>
<dbReference type="AlphaFoldDB" id="A0A2G1DI22"/>
<accession>A0A2G1DI22</accession>
<feature type="transmembrane region" description="Helical" evidence="1">
    <location>
        <begin position="25"/>
        <end position="43"/>
    </location>
</feature>
<reference evidence="3 4" key="1">
    <citation type="submission" date="2017-09" db="EMBL/GenBank/DDBJ databases">
        <title>Arcobacter canalis sp. nov., a new species isolated from a water canal contaminated with urban sewage.</title>
        <authorList>
            <person name="Perez-Cataluna A."/>
            <person name="Salas-Masso N."/>
            <person name="Figueras M.J."/>
        </authorList>
    </citation>
    <scope>NUCLEOTIDE SEQUENCE [LARGE SCALE GENOMIC DNA]</scope>
    <source>
        <strain evidence="3 4">F98-3</strain>
    </source>
</reference>
<sequence>MSLYVLLIKYEKRIEDLNKLQKLKLFLLPFLGVCFIYILFFSNNNSLKNIKNRIIFKRYHYDSLKTLKDFSRYCENNNILVKNLVKENEEISLQATSNQKKILKLLYHIENYDKYINIQELSITNNENFTLNLTISTNKEYKKSKIKNFIPQLAFLAENKSIKIDKINATVFNHSYLQKTWDN</sequence>
<keyword evidence="1" id="KW-0812">Transmembrane</keyword>
<name>A0A2G1DI22_9BACT</name>
<dbReference type="Proteomes" id="UP000221222">
    <property type="component" value="Unassembled WGS sequence"/>
</dbReference>